<proteinExistence type="predicted"/>
<dbReference type="EMBL" id="JAAVJH010000012">
    <property type="protein sequence ID" value="NJR80056.1"/>
    <property type="molecule type" value="Genomic_DNA"/>
</dbReference>
<comment type="caution">
    <text evidence="1">The sequence shown here is derived from an EMBL/GenBank/DDBJ whole genome shotgun (WGS) entry which is preliminary data.</text>
</comment>
<evidence type="ECO:0000313" key="2">
    <source>
        <dbReference type="Proteomes" id="UP000732399"/>
    </source>
</evidence>
<keyword evidence="2" id="KW-1185">Reference proteome</keyword>
<gene>
    <name evidence="1" type="ORF">HBH26_15845</name>
</gene>
<organism evidence="1 2">
    <name type="scientific">Sphingomonas corticis</name>
    <dbReference type="NCBI Taxonomy" id="2722791"/>
    <lineage>
        <taxon>Bacteria</taxon>
        <taxon>Pseudomonadati</taxon>
        <taxon>Pseudomonadota</taxon>
        <taxon>Alphaproteobacteria</taxon>
        <taxon>Sphingomonadales</taxon>
        <taxon>Sphingomonadaceae</taxon>
        <taxon>Sphingomonas</taxon>
    </lineage>
</organism>
<reference evidence="1 2" key="1">
    <citation type="submission" date="2020-03" db="EMBL/GenBank/DDBJ databases">
        <authorList>
            <person name="Wang L."/>
            <person name="He N."/>
            <person name="Li Y."/>
            <person name="Fang Y."/>
            <person name="Zhang F."/>
        </authorList>
    </citation>
    <scope>NUCLEOTIDE SEQUENCE [LARGE SCALE GENOMIC DNA]</scope>
    <source>
        <strain evidence="1 2">36D10-4-7</strain>
    </source>
</reference>
<evidence type="ECO:0000313" key="1">
    <source>
        <dbReference type="EMBL" id="NJR80056.1"/>
    </source>
</evidence>
<name>A0ABX1CRY1_9SPHN</name>
<accession>A0ABX1CRY1</accession>
<dbReference type="RefSeq" id="WP_168135613.1">
    <property type="nucleotide sequence ID" value="NZ_JAAVJH010000012.1"/>
</dbReference>
<protein>
    <submittedName>
        <fullName evidence="1">Uncharacterized protein</fullName>
    </submittedName>
</protein>
<sequence>MSRAVRACSLTVPPTRAPGWWNPTPSDAPCRERAFAFARRCGKAVLGVQSAILDGFLAGEVSGGGGHLAWTVFLNHPEETADEIVDRLLCSASEFADGRELRWACKNLKRLHRLEPIPEEIIEAYARLPDAFEGDTHESEINAVMLCSRPEAFRVGRSVAQLRSGVARTRRLPPIEGDVRKALISGLAPDVPELVGTCLERQVGLHLPAPTPEYAARLLSIETGYRSFAIASCCDALANAFLVKENEISLAHCRMAIVLAGAKMGDHREIRRRIKAYLSGRILRLVPPWCRIYDVYEWVASERRARLWAEERSTPVQLREWLEENMPEVPRDRGFMKMLERHHDRLRDGATARRRVSADYIADNFDSMLAEMEGVAEDCGTIYRAARDTHAVASHEDLDEIRISIPLPVRKVPADVGQEFLLDVRSVRVRTQLERVEQAIPKELWRSEDDFLASALTGTRRGSDVLHHERVLVIGRCELRSAIAANPSLAFLEPYLVGATLRPRYLSDELLAERRAYLAATGLPPPHLAAPNVLTGDSSEHRRLMALSLVHTDEVIIPAAALYRGVAMGRLAFRTICLAHVRITTARQIIHDPVRGWVTLNDMPAFLAVPKLPHKLRMLPRRDKLRAFPLDGLTMKAFQELVALTIELDGGDPEHPRRLRIVPNACSSPLPSDCGPDRYVFQVAGRLQDISQVQYTLSFPFRRRIKPHDARAGSATKRFDEGDTLENIGTAMGTGMRRIGPYVTRGKGAKRPGNGRRWIDARDAIAGLGNPKGRR</sequence>
<dbReference type="Proteomes" id="UP000732399">
    <property type="component" value="Unassembled WGS sequence"/>
</dbReference>